<keyword evidence="3" id="KW-1185">Reference proteome</keyword>
<reference evidence="2 3" key="1">
    <citation type="submission" date="2019-12" db="EMBL/GenBank/DDBJ databases">
        <authorList>
            <person name="Alioto T."/>
            <person name="Alioto T."/>
            <person name="Gomez Garrido J."/>
        </authorList>
    </citation>
    <scope>NUCLEOTIDE SEQUENCE [LARGE SCALE GENOMIC DNA]</scope>
</reference>
<comment type="caution">
    <text evidence="2">The sequence shown here is derived from an EMBL/GenBank/DDBJ whole genome shotgun (WGS) entry which is preliminary data.</text>
</comment>
<evidence type="ECO:0000259" key="1">
    <source>
        <dbReference type="Pfam" id="PF13976"/>
    </source>
</evidence>
<sequence>MKELIQAMCQDLNSSKMIGRGKRVDGLDIINTALGALKGCNVRESICNSTYNVVNNSRIWHSRFGHLSFKRLEHLKGQLHFKTDKRMDDVPCFVSPLAKQRRLSFVSHNHLSSNVFDLVHRGIWDSYSSPTRNGHRLKLRLTMNISYETSGDILLFYI</sequence>
<feature type="domain" description="GAG-pre-integrase" evidence="1">
    <location>
        <begin position="38"/>
        <end position="100"/>
    </location>
</feature>
<name>A0A8S0RHL7_OLEEU</name>
<evidence type="ECO:0000313" key="2">
    <source>
        <dbReference type="EMBL" id="CAA2978778.1"/>
    </source>
</evidence>
<dbReference type="InterPro" id="IPR025724">
    <property type="entry name" value="GAG-pre-integrase_dom"/>
</dbReference>
<evidence type="ECO:0000313" key="3">
    <source>
        <dbReference type="Proteomes" id="UP000594638"/>
    </source>
</evidence>
<organism evidence="2 3">
    <name type="scientific">Olea europaea subsp. europaea</name>
    <dbReference type="NCBI Taxonomy" id="158383"/>
    <lineage>
        <taxon>Eukaryota</taxon>
        <taxon>Viridiplantae</taxon>
        <taxon>Streptophyta</taxon>
        <taxon>Embryophyta</taxon>
        <taxon>Tracheophyta</taxon>
        <taxon>Spermatophyta</taxon>
        <taxon>Magnoliopsida</taxon>
        <taxon>eudicotyledons</taxon>
        <taxon>Gunneridae</taxon>
        <taxon>Pentapetalae</taxon>
        <taxon>asterids</taxon>
        <taxon>lamiids</taxon>
        <taxon>Lamiales</taxon>
        <taxon>Oleaceae</taxon>
        <taxon>Oleeae</taxon>
        <taxon>Olea</taxon>
    </lineage>
</organism>
<gene>
    <name evidence="2" type="ORF">OLEA9_A120484</name>
</gene>
<dbReference type="EMBL" id="CACTIH010003622">
    <property type="protein sequence ID" value="CAA2978778.1"/>
    <property type="molecule type" value="Genomic_DNA"/>
</dbReference>
<dbReference type="Gramene" id="OE9A120484T1">
    <property type="protein sequence ID" value="OE9A120484C1"/>
    <property type="gene ID" value="OE9A120484"/>
</dbReference>
<dbReference type="AlphaFoldDB" id="A0A8S0RHL7"/>
<accession>A0A8S0RHL7</accession>
<protein>
    <recommendedName>
        <fullName evidence="1">GAG-pre-integrase domain-containing protein</fullName>
    </recommendedName>
</protein>
<dbReference type="Proteomes" id="UP000594638">
    <property type="component" value="Unassembled WGS sequence"/>
</dbReference>
<dbReference type="Pfam" id="PF13976">
    <property type="entry name" value="gag_pre-integrs"/>
    <property type="match status" value="1"/>
</dbReference>
<dbReference type="OrthoDB" id="1751483at2759"/>
<proteinExistence type="predicted"/>